<evidence type="ECO:0000313" key="3">
    <source>
        <dbReference type="Proteomes" id="UP000250321"/>
    </source>
</evidence>
<organism evidence="2 3">
    <name type="scientific">Prunus yedoensis var. nudiflora</name>
    <dbReference type="NCBI Taxonomy" id="2094558"/>
    <lineage>
        <taxon>Eukaryota</taxon>
        <taxon>Viridiplantae</taxon>
        <taxon>Streptophyta</taxon>
        <taxon>Embryophyta</taxon>
        <taxon>Tracheophyta</taxon>
        <taxon>Spermatophyta</taxon>
        <taxon>Magnoliopsida</taxon>
        <taxon>eudicotyledons</taxon>
        <taxon>Gunneridae</taxon>
        <taxon>Pentapetalae</taxon>
        <taxon>rosids</taxon>
        <taxon>fabids</taxon>
        <taxon>Rosales</taxon>
        <taxon>Rosaceae</taxon>
        <taxon>Amygdaloideae</taxon>
        <taxon>Amygdaleae</taxon>
        <taxon>Prunus</taxon>
    </lineage>
</organism>
<dbReference type="AlphaFoldDB" id="A0A314ZUK1"/>
<keyword evidence="1" id="KW-0812">Transmembrane</keyword>
<protein>
    <recommendedName>
        <fullName evidence="4">Transmembrane protein</fullName>
    </recommendedName>
</protein>
<keyword evidence="3" id="KW-1185">Reference proteome</keyword>
<evidence type="ECO:0008006" key="4">
    <source>
        <dbReference type="Google" id="ProtNLM"/>
    </source>
</evidence>
<name>A0A314ZUK1_PRUYE</name>
<evidence type="ECO:0000313" key="2">
    <source>
        <dbReference type="EMBL" id="PQQ21983.1"/>
    </source>
</evidence>
<sequence length="99" mass="10665">MGRTVGGVNCMVVVGFAVDGVNGVPSVDGGGVDGVDGVYWVKVKVRFGGFLRWRWSYEVMGLIVKGVASLTVMVGVLINIESSFLNTHIIRLKNRKPLI</sequence>
<feature type="transmembrane region" description="Helical" evidence="1">
    <location>
        <begin position="59"/>
        <end position="80"/>
    </location>
</feature>
<dbReference type="EMBL" id="PJQY01000002">
    <property type="protein sequence ID" value="PQQ21983.1"/>
    <property type="molecule type" value="Genomic_DNA"/>
</dbReference>
<keyword evidence="1" id="KW-1133">Transmembrane helix</keyword>
<proteinExistence type="predicted"/>
<gene>
    <name evidence="2" type="ORF">Pyn_26439</name>
</gene>
<evidence type="ECO:0000256" key="1">
    <source>
        <dbReference type="SAM" id="Phobius"/>
    </source>
</evidence>
<reference evidence="2 3" key="1">
    <citation type="submission" date="2018-02" db="EMBL/GenBank/DDBJ databases">
        <title>Draft genome of wild Prunus yedoensis var. nudiflora.</title>
        <authorList>
            <person name="Baek S."/>
            <person name="Kim J.-H."/>
            <person name="Choi K."/>
            <person name="Kim G.-B."/>
            <person name="Cho A."/>
            <person name="Jang H."/>
            <person name="Shin C.-H."/>
            <person name="Yu H.-J."/>
            <person name="Mun J.-H."/>
        </authorList>
    </citation>
    <scope>NUCLEOTIDE SEQUENCE [LARGE SCALE GENOMIC DNA]</scope>
    <source>
        <strain evidence="3">cv. Jeju island</strain>
        <tissue evidence="2">Leaf</tissue>
    </source>
</reference>
<accession>A0A314ZUK1</accession>
<dbReference type="Proteomes" id="UP000250321">
    <property type="component" value="Unassembled WGS sequence"/>
</dbReference>
<keyword evidence="1" id="KW-0472">Membrane</keyword>
<comment type="caution">
    <text evidence="2">The sequence shown here is derived from an EMBL/GenBank/DDBJ whole genome shotgun (WGS) entry which is preliminary data.</text>
</comment>